<dbReference type="InterPro" id="IPR047768">
    <property type="entry name" value="Tn5p-like"/>
</dbReference>
<dbReference type="GO" id="GO:0003677">
    <property type="term" value="F:DNA binding"/>
    <property type="evidence" value="ECO:0007669"/>
    <property type="project" value="InterPro"/>
</dbReference>
<evidence type="ECO:0000259" key="1">
    <source>
        <dbReference type="Pfam" id="PF01609"/>
    </source>
</evidence>
<feature type="domain" description="Transposase IS4-like" evidence="1">
    <location>
        <begin position="192"/>
        <end position="360"/>
    </location>
</feature>
<dbReference type="PANTHER" id="PTHR37319:SF1">
    <property type="entry name" value="TRANSPOSASE TN5 DIMERISATION DOMAIN-CONTAINING PROTEIN"/>
    <property type="match status" value="1"/>
</dbReference>
<dbReference type="InterPro" id="IPR014735">
    <property type="entry name" value="Transposase_Tn5-like_N"/>
</dbReference>
<protein>
    <submittedName>
        <fullName evidence="3">Transposase, Tn5 family</fullName>
    </submittedName>
</protein>
<evidence type="ECO:0000313" key="4">
    <source>
        <dbReference type="Proteomes" id="UP000023464"/>
    </source>
</evidence>
<keyword evidence="4" id="KW-1185">Reference proteome</keyword>
<dbReference type="PANTHER" id="PTHR37319">
    <property type="entry name" value="TRANSPOSASE"/>
    <property type="match status" value="1"/>
</dbReference>
<dbReference type="Proteomes" id="UP000023464">
    <property type="component" value="Unassembled WGS sequence"/>
</dbReference>
<dbReference type="InterPro" id="IPR014737">
    <property type="entry name" value="Transposase_Tn5-like_C"/>
</dbReference>
<gene>
    <name evidence="3" type="ORF">BA1DRAFT_03545</name>
</gene>
<dbReference type="RefSeq" id="WP_036781652.1">
    <property type="nucleotide sequence ID" value="NZ_CAWLTM010000051.1"/>
</dbReference>
<name>A0A022PCQ3_9GAMM</name>
<dbReference type="Gene3D" id="3.90.350.10">
    <property type="entry name" value="Transposase Inhibitor Protein From Tn5, Chain A, domain 1"/>
    <property type="match status" value="1"/>
</dbReference>
<organism evidence="3 4">
    <name type="scientific">Photorhabdus aegyptia</name>
    <dbReference type="NCBI Taxonomy" id="2805098"/>
    <lineage>
        <taxon>Bacteria</taxon>
        <taxon>Pseudomonadati</taxon>
        <taxon>Pseudomonadota</taxon>
        <taxon>Gammaproteobacteria</taxon>
        <taxon>Enterobacterales</taxon>
        <taxon>Morganellaceae</taxon>
        <taxon>Photorhabdus</taxon>
    </lineage>
</organism>
<dbReference type="PATRIC" id="fig|1393736.3.peg.3614"/>
<dbReference type="AlphaFoldDB" id="A0A022PCQ3"/>
<dbReference type="Gene3D" id="1.10.246.40">
    <property type="entry name" value="Tn5 transposase, domain 1"/>
    <property type="match status" value="1"/>
</dbReference>
<dbReference type="NCBIfam" id="NF033590">
    <property type="entry name" value="transpos_IS4_3"/>
    <property type="match status" value="1"/>
</dbReference>
<dbReference type="GO" id="GO:0006313">
    <property type="term" value="P:DNA transposition"/>
    <property type="evidence" value="ECO:0007669"/>
    <property type="project" value="InterPro"/>
</dbReference>
<reference evidence="3 4" key="1">
    <citation type="submission" date="2014-03" db="EMBL/GenBank/DDBJ databases">
        <title>Draft Genome of Photorhabdus luminescens BA1, an Egyptian Isolate.</title>
        <authorList>
            <person name="Ghazal S."/>
            <person name="Hurst S.G.IV."/>
            <person name="Morris K."/>
            <person name="Thomas K."/>
            <person name="Tisa L.S."/>
        </authorList>
    </citation>
    <scope>NUCLEOTIDE SEQUENCE [LARGE SCALE GENOMIC DNA]</scope>
    <source>
        <strain evidence="3 4">BA1</strain>
    </source>
</reference>
<dbReference type="GO" id="GO:0004803">
    <property type="term" value="F:transposase activity"/>
    <property type="evidence" value="ECO:0007669"/>
    <property type="project" value="InterPro"/>
</dbReference>
<dbReference type="Pfam" id="PF01609">
    <property type="entry name" value="DDE_Tnp_1"/>
    <property type="match status" value="1"/>
</dbReference>
<dbReference type="EMBL" id="JFGV01000064">
    <property type="protein sequence ID" value="EYU13927.1"/>
    <property type="molecule type" value="Genomic_DNA"/>
</dbReference>
<dbReference type="Gene3D" id="1.10.740.10">
    <property type="entry name" value="Transferase Inhibitor Protein From Tn5, Chain"/>
    <property type="match status" value="1"/>
</dbReference>
<accession>A0A022PCQ3</accession>
<sequence>MFSTCAEQWANDTFQHAELGDKRRTNRLVKVACSLANHIGQSLVQSLDSPADVEAAYRLTRNSAIAPQAIAEAGFTATVAHAQRYHCLLALEDTTTLSFSHASVTDELGYTTSKEKSRGMQAHSVLLFAPEEQQVVGLIEQQRWCRDVSDYGKSRQRDTRPYEGKESYKWERASQAVDSRLGEQMASVISVCDREADIIEYLRYKTSQKQRFVIRSMQNRRIEESQDKLYDFISRLQSAGERLVQVRQKGGRQARVAHCDISYAEVTLKIPEGKSGEAVRIFYVGCYEKGPEDGLCWHLLTSEPVNSQEDAHKIFSYYERRWLIEEFHKAWKTGGTPVEALRMQSKDNLERMIVLLAFIAVRIHQLRFMGLNKEEAEKESCETVLSPLAWKLLWSKQEKRRVPKKAPSLHWAFINLGKLAGWYDSKRTGRVGWERLWEGWFRLQTLIDGYLLAKSVDLEI</sequence>
<evidence type="ECO:0000259" key="2">
    <source>
        <dbReference type="Pfam" id="PF14706"/>
    </source>
</evidence>
<dbReference type="InterPro" id="IPR054836">
    <property type="entry name" value="Tn5_transposase"/>
</dbReference>
<evidence type="ECO:0000313" key="3">
    <source>
        <dbReference type="EMBL" id="EYU13927.1"/>
    </source>
</evidence>
<dbReference type="InterPro" id="IPR002559">
    <property type="entry name" value="Transposase_11"/>
</dbReference>
<proteinExistence type="predicted"/>
<dbReference type="Pfam" id="PF14706">
    <property type="entry name" value="Tnp_DNA_bind"/>
    <property type="match status" value="1"/>
</dbReference>
<feature type="domain" description="Transposase Tn5-like N-terminal" evidence="2">
    <location>
        <begin position="7"/>
        <end position="65"/>
    </location>
</feature>
<dbReference type="SUPFAM" id="SSF53098">
    <property type="entry name" value="Ribonuclease H-like"/>
    <property type="match status" value="1"/>
</dbReference>
<comment type="caution">
    <text evidence="3">The sequence shown here is derived from an EMBL/GenBank/DDBJ whole genome shotgun (WGS) entry which is preliminary data.</text>
</comment>
<dbReference type="InterPro" id="IPR038215">
    <property type="entry name" value="TN5-like_N_sf"/>
</dbReference>
<dbReference type="InterPro" id="IPR012337">
    <property type="entry name" value="RNaseH-like_sf"/>
</dbReference>